<reference evidence="1 2" key="1">
    <citation type="submission" date="2020-10" db="EMBL/GenBank/DDBJ databases">
        <title>Phylogeny of dyella-like bacteria.</title>
        <authorList>
            <person name="Fu J."/>
        </authorList>
    </citation>
    <scope>NUCLEOTIDE SEQUENCE [LARGE SCALE GENOMIC DNA]</scope>
    <source>
        <strain evidence="1 2">DKC-1</strain>
    </source>
</reference>
<evidence type="ECO:0000313" key="1">
    <source>
        <dbReference type="EMBL" id="MFK2929706.1"/>
    </source>
</evidence>
<dbReference type="PANTHER" id="PTHR35788:SF1">
    <property type="entry name" value="EXPORTED PROTEIN"/>
    <property type="match status" value="1"/>
</dbReference>
<name>A0ABW8KCE9_9GAMM</name>
<dbReference type="Gene3D" id="3.40.50.2000">
    <property type="entry name" value="Glycogen Phosphorylase B"/>
    <property type="match status" value="1"/>
</dbReference>
<dbReference type="EMBL" id="JADIKL010000002">
    <property type="protein sequence ID" value="MFK2929706.1"/>
    <property type="molecule type" value="Genomic_DNA"/>
</dbReference>
<dbReference type="InterPro" id="IPR007391">
    <property type="entry name" value="Vancomycin_resist_VanW"/>
</dbReference>
<dbReference type="Pfam" id="PF13692">
    <property type="entry name" value="Glyco_trans_1_4"/>
    <property type="match status" value="1"/>
</dbReference>
<keyword evidence="2" id="KW-1185">Reference proteome</keyword>
<comment type="caution">
    <text evidence="1">The sequence shown here is derived from an EMBL/GenBank/DDBJ whole genome shotgun (WGS) entry which is preliminary data.</text>
</comment>
<dbReference type="InterPro" id="IPR052913">
    <property type="entry name" value="Glycopeptide_resist_protein"/>
</dbReference>
<proteinExistence type="predicted"/>
<accession>A0ABW8KCE9</accession>
<gene>
    <name evidence="1" type="ORF">ISP14_02765</name>
</gene>
<dbReference type="PANTHER" id="PTHR35788">
    <property type="entry name" value="EXPORTED PROTEIN-RELATED"/>
    <property type="match status" value="1"/>
</dbReference>
<sequence>MNAPSRKLPSRADAMSFWLRSRALIGLRVLRNVFEPGSRCWSAGEALAHAPVRAWLRTPLWADGRDEEFVLVAGKVHNLRIAALAFNGVVVPAGATLSFWRQLGRPNRRRGFVIGREVRAGCVIPALAGGICQLSNALATCAQQAGFALVERHAHGARTEQAIAPKDGLDATVFWNYVDLRIRAPVRWRLDVSLDGHELRVDIRSEETLLVPPSVQSDTGSVPVAASPAARSCSTCDETSCFRHRSGKQALSHRSVWLLDACTPELRQWLLDRDEAAELFLPVPSRQLLRWLLRLRPPDGNWTLWAIEADRRLRLFGWPSLRRAVWLRVNAQRPGRRQANIVNGQGWLAQAYSRALRPEHTDLVVDQGLLPQLWLQGALGGRSYDVLATALPMQEIERRLDRADALHAGNTAARTLVDFRVRPVLAQAELSALRGARRIVTAHADVADYWRQRGLTVLELPWQMPLSPRRPAFDCKTKPLLVFPASALARKGAYELAAALRGLSVQLLVLGTPSDDVALWKGLDVIHGCYAEDWVSRADLVVLPAHVEHAPRALLRAISAGLPVIATSACGVRGEGVVRAVAGDVENLRATIIATLGLETSVLATHATAVVPT</sequence>
<dbReference type="Pfam" id="PF04294">
    <property type="entry name" value="VanW"/>
    <property type="match status" value="1"/>
</dbReference>
<dbReference type="SUPFAM" id="SSF53756">
    <property type="entry name" value="UDP-Glycosyltransferase/glycogen phosphorylase"/>
    <property type="match status" value="1"/>
</dbReference>
<protein>
    <submittedName>
        <fullName evidence="1">VanW family protein</fullName>
    </submittedName>
</protein>
<evidence type="ECO:0000313" key="2">
    <source>
        <dbReference type="Proteomes" id="UP001620397"/>
    </source>
</evidence>
<organism evidence="1 2">
    <name type="scientific">Dyella agri</name>
    <dbReference type="NCBI Taxonomy" id="1926869"/>
    <lineage>
        <taxon>Bacteria</taxon>
        <taxon>Pseudomonadati</taxon>
        <taxon>Pseudomonadota</taxon>
        <taxon>Gammaproteobacteria</taxon>
        <taxon>Lysobacterales</taxon>
        <taxon>Rhodanobacteraceae</taxon>
        <taxon>Dyella</taxon>
    </lineage>
</organism>
<dbReference type="Proteomes" id="UP001620397">
    <property type="component" value="Unassembled WGS sequence"/>
</dbReference>